<reference evidence="1 2" key="1">
    <citation type="submission" date="2021-02" db="EMBL/GenBank/DDBJ databases">
        <title>Alicyclobacillus curvatus sp. nov. and Alicyclobacillus mengziensis sp. nov., two acidophilic bacteria isolated from acid mine drainage.</title>
        <authorList>
            <person name="Huang Y."/>
        </authorList>
    </citation>
    <scope>NUCLEOTIDE SEQUENCE [LARGE SCALE GENOMIC DNA]</scope>
    <source>
        <strain evidence="1 2">S30H14</strain>
    </source>
</reference>
<dbReference type="Pfam" id="PF00702">
    <property type="entry name" value="Hydrolase"/>
    <property type="match status" value="1"/>
</dbReference>
<dbReference type="AlphaFoldDB" id="A0A9X7Z7C8"/>
<keyword evidence="1" id="KW-0378">Hydrolase</keyword>
<dbReference type="EMBL" id="CP071182">
    <property type="protein sequence ID" value="QSO48979.1"/>
    <property type="molecule type" value="Genomic_DNA"/>
</dbReference>
<organism evidence="1 2">
    <name type="scientific">Alicyclobacillus mengziensis</name>
    <dbReference type="NCBI Taxonomy" id="2931921"/>
    <lineage>
        <taxon>Bacteria</taxon>
        <taxon>Bacillati</taxon>
        <taxon>Bacillota</taxon>
        <taxon>Bacilli</taxon>
        <taxon>Bacillales</taxon>
        <taxon>Alicyclobacillaceae</taxon>
        <taxon>Alicyclobacillus</taxon>
    </lineage>
</organism>
<protein>
    <submittedName>
        <fullName evidence="1">HAD hydrolase-like protein</fullName>
    </submittedName>
</protein>
<evidence type="ECO:0000313" key="2">
    <source>
        <dbReference type="Proteomes" id="UP000663505"/>
    </source>
</evidence>
<dbReference type="GO" id="GO:0008967">
    <property type="term" value="F:phosphoglycolate phosphatase activity"/>
    <property type="evidence" value="ECO:0007669"/>
    <property type="project" value="TreeGrafter"/>
</dbReference>
<dbReference type="GO" id="GO:0006281">
    <property type="term" value="P:DNA repair"/>
    <property type="evidence" value="ECO:0007669"/>
    <property type="project" value="TreeGrafter"/>
</dbReference>
<evidence type="ECO:0000313" key="1">
    <source>
        <dbReference type="EMBL" id="QSO48979.1"/>
    </source>
</evidence>
<proteinExistence type="predicted"/>
<dbReference type="InterPro" id="IPR023214">
    <property type="entry name" value="HAD_sf"/>
</dbReference>
<dbReference type="SUPFAM" id="SSF56784">
    <property type="entry name" value="HAD-like"/>
    <property type="match status" value="1"/>
</dbReference>
<dbReference type="InterPro" id="IPR036412">
    <property type="entry name" value="HAD-like_sf"/>
</dbReference>
<dbReference type="SFLD" id="SFLDS00003">
    <property type="entry name" value="Haloacid_Dehalogenase"/>
    <property type="match status" value="1"/>
</dbReference>
<name>A0A9X7Z7C8_9BACL</name>
<dbReference type="Gene3D" id="3.40.50.1000">
    <property type="entry name" value="HAD superfamily/HAD-like"/>
    <property type="match status" value="1"/>
</dbReference>
<dbReference type="Proteomes" id="UP000663505">
    <property type="component" value="Chromosome"/>
</dbReference>
<dbReference type="KEGG" id="afx:JZ786_08635"/>
<dbReference type="InterPro" id="IPR050155">
    <property type="entry name" value="HAD-like_hydrolase_sf"/>
</dbReference>
<gene>
    <name evidence="1" type="ORF">JZ786_08635</name>
</gene>
<dbReference type="PANTHER" id="PTHR43434">
    <property type="entry name" value="PHOSPHOGLYCOLATE PHOSPHATASE"/>
    <property type="match status" value="1"/>
</dbReference>
<dbReference type="RefSeq" id="WP_206658294.1">
    <property type="nucleotide sequence ID" value="NZ_CP071182.1"/>
</dbReference>
<keyword evidence="2" id="KW-1185">Reference proteome</keyword>
<dbReference type="SFLD" id="SFLDG01129">
    <property type="entry name" value="C1.5:_HAD__Beta-PGM__Phosphata"/>
    <property type="match status" value="1"/>
</dbReference>
<dbReference type="PANTHER" id="PTHR43434:SF1">
    <property type="entry name" value="PHOSPHOGLYCOLATE PHOSPHATASE"/>
    <property type="match status" value="1"/>
</dbReference>
<sequence>MYNLILFDIDGVLLSEERYFDASALTVYELLTSASYLGMPIQDGPIDGELLQGSTTHTLTDDAIAKVRGFVFHHDAVLDFMKRRGVNANWDMVYLQFACQLVRTMAACGARVDEALANTDALKGHLTREHLNELGDAIRTHGGTTVAWDDFAIVYESCQNKTDLFQAVRADFVELAGVPTAVVQQFTDELWNVGKEAFQDWYLGESYRETTTAIGKPGFLNNEVPLADPAQLSATLQQFQDKGIALGVATGRPETETYVPLRLLGWLDRFEQNRISTASDVLRAQQSDPRAPALSKPHPFSYLRSYLGSPQTDTVLDYPLPLHPEAARKLLIVGDSVADWMAAKAIGCDFAAVLTGLSGPSARAQFESLGCTYIWDNVMDVATLL</sequence>
<accession>A0A9X7Z7C8</accession>